<dbReference type="EMBL" id="CP041372">
    <property type="protein sequence ID" value="QKS71038.1"/>
    <property type="molecule type" value="Genomic_DNA"/>
</dbReference>
<evidence type="ECO:0000256" key="5">
    <source>
        <dbReference type="HAMAP-Rule" id="MF_01805"/>
    </source>
</evidence>
<dbReference type="GO" id="GO:0007059">
    <property type="term" value="P:chromosome segregation"/>
    <property type="evidence" value="ECO:0007669"/>
    <property type="project" value="UniProtKB-UniRule"/>
</dbReference>
<gene>
    <name evidence="5" type="primary">scpA</name>
    <name evidence="6" type="ORF">FLK61_30445</name>
</gene>
<keyword evidence="3 5" id="KW-0131">Cell cycle</keyword>
<dbReference type="RefSeq" id="WP_176009074.1">
    <property type="nucleotide sequence ID" value="NZ_CP041372.2"/>
</dbReference>
<dbReference type="Pfam" id="PF02616">
    <property type="entry name" value="SMC_ScpA"/>
    <property type="match status" value="1"/>
</dbReference>
<keyword evidence="1 5" id="KW-0132">Cell division</keyword>
<dbReference type="Proteomes" id="UP000318138">
    <property type="component" value="Chromosome"/>
</dbReference>
<dbReference type="GO" id="GO:0006260">
    <property type="term" value="P:DNA replication"/>
    <property type="evidence" value="ECO:0007669"/>
    <property type="project" value="UniProtKB-UniRule"/>
</dbReference>
<dbReference type="PANTHER" id="PTHR33969">
    <property type="entry name" value="SEGREGATION AND CONDENSATION PROTEIN A"/>
    <property type="match status" value="1"/>
</dbReference>
<name>A0A859FDX4_9BACI</name>
<comment type="subunit">
    <text evidence="5">Component of a cohesin-like complex composed of ScpA, ScpB and the Smc homodimer, in which ScpA and ScpB bind to the head domain of Smc. The presence of the three proteins is required for the association of the complex with DNA.</text>
</comment>
<protein>
    <recommendedName>
        <fullName evidence="4 5">Segregation and condensation protein A</fullName>
    </recommendedName>
</protein>
<comment type="similarity">
    <text evidence="5">Belongs to the ScpA family.</text>
</comment>
<dbReference type="Gene3D" id="6.10.250.2410">
    <property type="match status" value="1"/>
</dbReference>
<keyword evidence="7" id="KW-1185">Reference proteome</keyword>
<evidence type="ECO:0000313" key="7">
    <source>
        <dbReference type="Proteomes" id="UP000318138"/>
    </source>
</evidence>
<accession>A0A859FDX4</accession>
<reference evidence="7" key="1">
    <citation type="submission" date="2019-07" db="EMBL/GenBank/DDBJ databases">
        <title>Bacillus alkalisoli sp. nov. isolated from saline soil.</title>
        <authorList>
            <person name="Sun J.-Q."/>
            <person name="Xu L."/>
        </authorList>
    </citation>
    <scope>NUCLEOTIDE SEQUENCE [LARGE SCALE GENOMIC DNA]</scope>
    <source>
        <strain evidence="7">M4U3P1</strain>
    </source>
</reference>
<dbReference type="KEGG" id="psua:FLK61_30445"/>
<dbReference type="InterPro" id="IPR023093">
    <property type="entry name" value="ScpA-like_C"/>
</dbReference>
<dbReference type="PANTHER" id="PTHR33969:SF2">
    <property type="entry name" value="SEGREGATION AND CONDENSATION PROTEIN A"/>
    <property type="match status" value="1"/>
</dbReference>
<proteinExistence type="inferred from homology"/>
<keyword evidence="2 5" id="KW-0159">Chromosome partition</keyword>
<keyword evidence="5" id="KW-0963">Cytoplasm</keyword>
<evidence type="ECO:0000256" key="1">
    <source>
        <dbReference type="ARBA" id="ARBA00022618"/>
    </source>
</evidence>
<comment type="subcellular location">
    <subcellularLocation>
        <location evidence="5">Cytoplasm</location>
    </subcellularLocation>
    <text evidence="5">Associated with two foci at the outer edges of the nucleoid region in young cells, and at four foci within both cell halves in older cells.</text>
</comment>
<dbReference type="NCBIfam" id="NF000995">
    <property type="entry name" value="PRK00104.1-4"/>
    <property type="match status" value="1"/>
</dbReference>
<evidence type="ECO:0000313" key="6">
    <source>
        <dbReference type="EMBL" id="QKS71038.1"/>
    </source>
</evidence>
<dbReference type="HAMAP" id="MF_01805">
    <property type="entry name" value="ScpA"/>
    <property type="match status" value="1"/>
</dbReference>
<evidence type="ECO:0000256" key="4">
    <source>
        <dbReference type="ARBA" id="ARBA00044777"/>
    </source>
</evidence>
<evidence type="ECO:0000256" key="3">
    <source>
        <dbReference type="ARBA" id="ARBA00023306"/>
    </source>
</evidence>
<organism evidence="6 7">
    <name type="scientific">Paenalkalicoccus suaedae</name>
    <dbReference type="NCBI Taxonomy" id="2592382"/>
    <lineage>
        <taxon>Bacteria</taxon>
        <taxon>Bacillati</taxon>
        <taxon>Bacillota</taxon>
        <taxon>Bacilli</taxon>
        <taxon>Bacillales</taxon>
        <taxon>Bacillaceae</taxon>
        <taxon>Paenalkalicoccus</taxon>
    </lineage>
</organism>
<evidence type="ECO:0000256" key="2">
    <source>
        <dbReference type="ARBA" id="ARBA00022829"/>
    </source>
</evidence>
<dbReference type="InterPro" id="IPR003768">
    <property type="entry name" value="ScpA"/>
</dbReference>
<sequence>MTYNVKLHSFEGPLDLLLHLIQQNDLDLYDIPVREITEQYLAYIHAMKVLQLDIASEYLVMAATLLHMKSKLLLPVEEEEWEEEWTIEEEELTKDSLMQRLIEYKRYKEAASDLKEREIARSDLFSKPMTDLTPLLVEEKEQENAKMNVTVYDMLQAFQLIQKRRKKPRPMTTVTREEIPIDTRMVQVVDILKRSGGRTTFHSLFDDNEDAEIVVTFLAILELMKEKEIACEQSSNFDEITIEWKGDYDKLG</sequence>
<dbReference type="AlphaFoldDB" id="A0A859FDX4"/>
<dbReference type="GO" id="GO:0051301">
    <property type="term" value="P:cell division"/>
    <property type="evidence" value="ECO:0007669"/>
    <property type="project" value="UniProtKB-KW"/>
</dbReference>
<dbReference type="Gene3D" id="1.10.10.580">
    <property type="entry name" value="Structural maintenance of chromosome 1. Chain E"/>
    <property type="match status" value="1"/>
</dbReference>
<dbReference type="GO" id="GO:0005737">
    <property type="term" value="C:cytoplasm"/>
    <property type="evidence" value="ECO:0007669"/>
    <property type="project" value="UniProtKB-SubCell"/>
</dbReference>
<comment type="function">
    <text evidence="5">Participates in chromosomal partition during cell division. May act via the formation of a condensin-like complex containing Smc and ScpB that pull DNA away from mid-cell into both cell halves.</text>
</comment>